<protein>
    <recommendedName>
        <fullName evidence="4">Myb-like domain-containing protein</fullName>
    </recommendedName>
</protein>
<dbReference type="GO" id="GO:0008270">
    <property type="term" value="F:zinc ion binding"/>
    <property type="evidence" value="ECO:0007669"/>
    <property type="project" value="UniProtKB-KW"/>
</dbReference>
<feature type="compositionally biased region" description="Polar residues" evidence="3">
    <location>
        <begin position="367"/>
        <end position="379"/>
    </location>
</feature>
<accession>A0A5J9VCG4</accession>
<evidence type="ECO:0000313" key="5">
    <source>
        <dbReference type="EMBL" id="TVU33972.1"/>
    </source>
</evidence>
<dbReference type="InterPro" id="IPR001005">
    <property type="entry name" value="SANT/Myb"/>
</dbReference>
<dbReference type="EMBL" id="RWGY01000009">
    <property type="protein sequence ID" value="TVU33972.1"/>
    <property type="molecule type" value="Genomic_DNA"/>
</dbReference>
<keyword evidence="2" id="KW-0862">Zinc</keyword>
<evidence type="ECO:0000256" key="2">
    <source>
        <dbReference type="ARBA" id="ARBA00022833"/>
    </source>
</evidence>
<dbReference type="PANTHER" id="PTHR47863">
    <property type="entry name" value="RING/FYVE/PHD ZINC FINGER SUPERFAMILY PROTEIN"/>
    <property type="match status" value="1"/>
</dbReference>
<keyword evidence="6" id="KW-1185">Reference proteome</keyword>
<feature type="compositionally biased region" description="Basic and acidic residues" evidence="3">
    <location>
        <begin position="719"/>
        <end position="729"/>
    </location>
</feature>
<dbReference type="PROSITE" id="PS50090">
    <property type="entry name" value="MYB_LIKE"/>
    <property type="match status" value="1"/>
</dbReference>
<feature type="compositionally biased region" description="Polar residues" evidence="3">
    <location>
        <begin position="782"/>
        <end position="794"/>
    </location>
</feature>
<dbReference type="Gramene" id="TVU33972">
    <property type="protein sequence ID" value="TVU33972"/>
    <property type="gene ID" value="EJB05_15791"/>
</dbReference>
<keyword evidence="1" id="KW-0863">Zinc-finger</keyword>
<dbReference type="Gene3D" id="1.10.10.60">
    <property type="entry name" value="Homeodomain-like"/>
    <property type="match status" value="1"/>
</dbReference>
<dbReference type="PANTHER" id="PTHR47863:SF4">
    <property type="entry name" value="RING_FYVE_PHD ZINC FINGER SUPERFAMILY PROTEIN"/>
    <property type="match status" value="1"/>
</dbReference>
<reference evidence="5 6" key="1">
    <citation type="journal article" date="2019" name="Sci. Rep.">
        <title>A high-quality genome of Eragrostis curvula grass provides insights into Poaceae evolution and supports new strategies to enhance forage quality.</title>
        <authorList>
            <person name="Carballo J."/>
            <person name="Santos B.A.C.M."/>
            <person name="Zappacosta D."/>
            <person name="Garbus I."/>
            <person name="Selva J.P."/>
            <person name="Gallo C.A."/>
            <person name="Diaz A."/>
            <person name="Albertini E."/>
            <person name="Caccamo M."/>
            <person name="Echenique V."/>
        </authorList>
    </citation>
    <scope>NUCLEOTIDE SEQUENCE [LARGE SCALE GENOMIC DNA]</scope>
    <source>
        <strain evidence="6">cv. Victoria</strain>
        <tissue evidence="5">Leaf</tissue>
    </source>
</reference>
<feature type="domain" description="Myb-like" evidence="4">
    <location>
        <begin position="895"/>
        <end position="956"/>
    </location>
</feature>
<feature type="region of interest" description="Disordered" evidence="3">
    <location>
        <begin position="151"/>
        <end position="192"/>
    </location>
</feature>
<feature type="compositionally biased region" description="Basic and acidic residues" evidence="3">
    <location>
        <begin position="810"/>
        <end position="820"/>
    </location>
</feature>
<feature type="compositionally biased region" description="Basic and acidic residues" evidence="3">
    <location>
        <begin position="307"/>
        <end position="327"/>
    </location>
</feature>
<dbReference type="Proteomes" id="UP000324897">
    <property type="component" value="Unassembled WGS sequence"/>
</dbReference>
<feature type="compositionally biased region" description="Basic and acidic residues" evidence="3">
    <location>
        <begin position="172"/>
        <end position="183"/>
    </location>
</feature>
<dbReference type="SMART" id="SM00717">
    <property type="entry name" value="SANT"/>
    <property type="match status" value="1"/>
</dbReference>
<feature type="non-terminal residue" evidence="5">
    <location>
        <position position="1"/>
    </location>
</feature>
<gene>
    <name evidence="5" type="ORF">EJB05_15791</name>
</gene>
<proteinExistence type="predicted"/>
<feature type="compositionally biased region" description="Basic and acidic residues" evidence="3">
    <location>
        <begin position="765"/>
        <end position="779"/>
    </location>
</feature>
<dbReference type="SUPFAM" id="SSF57903">
    <property type="entry name" value="FYVE/PHD zinc finger"/>
    <property type="match status" value="1"/>
</dbReference>
<evidence type="ECO:0000313" key="6">
    <source>
        <dbReference type="Proteomes" id="UP000324897"/>
    </source>
</evidence>
<feature type="region of interest" description="Disordered" evidence="3">
    <location>
        <begin position="686"/>
        <end position="897"/>
    </location>
</feature>
<dbReference type="Gene3D" id="3.30.40.10">
    <property type="entry name" value="Zinc/RING finger domain, C3HC4 (zinc finger)"/>
    <property type="match status" value="1"/>
</dbReference>
<dbReference type="InterPro" id="IPR011011">
    <property type="entry name" value="Znf_FYVE_PHD"/>
</dbReference>
<dbReference type="OrthoDB" id="785443at2759"/>
<dbReference type="InterPro" id="IPR013083">
    <property type="entry name" value="Znf_RING/FYVE/PHD"/>
</dbReference>
<dbReference type="AlphaFoldDB" id="A0A5J9VCG4"/>
<feature type="compositionally biased region" description="Polar residues" evidence="3">
    <location>
        <begin position="521"/>
        <end position="547"/>
    </location>
</feature>
<evidence type="ECO:0000256" key="1">
    <source>
        <dbReference type="ARBA" id="ARBA00022771"/>
    </source>
</evidence>
<evidence type="ECO:0000256" key="3">
    <source>
        <dbReference type="SAM" id="MobiDB-lite"/>
    </source>
</evidence>
<name>A0A5J9VCG4_9POAL</name>
<feature type="compositionally biased region" description="Polar residues" evidence="3">
    <location>
        <begin position="754"/>
        <end position="763"/>
    </location>
</feature>
<comment type="caution">
    <text evidence="5">The sequence shown here is derived from an EMBL/GenBank/DDBJ whole genome shotgun (WGS) entry which is preliminary data.</text>
</comment>
<feature type="compositionally biased region" description="Polar residues" evidence="3">
    <location>
        <begin position="857"/>
        <end position="876"/>
    </location>
</feature>
<organism evidence="5 6">
    <name type="scientific">Eragrostis curvula</name>
    <name type="common">weeping love grass</name>
    <dbReference type="NCBI Taxonomy" id="38414"/>
    <lineage>
        <taxon>Eukaryota</taxon>
        <taxon>Viridiplantae</taxon>
        <taxon>Streptophyta</taxon>
        <taxon>Embryophyta</taxon>
        <taxon>Tracheophyta</taxon>
        <taxon>Spermatophyta</taxon>
        <taxon>Magnoliopsida</taxon>
        <taxon>Liliopsida</taxon>
        <taxon>Poales</taxon>
        <taxon>Poaceae</taxon>
        <taxon>PACMAD clade</taxon>
        <taxon>Chloridoideae</taxon>
        <taxon>Eragrostideae</taxon>
        <taxon>Eragrostidinae</taxon>
        <taxon>Eragrostis</taxon>
    </lineage>
</organism>
<sequence>MPPPLFAFASATATRVAAHWVVDALAGDETLDFSVLKALVGASPECLMGAPEATRERVAFRCLQEAASVAGAGTGAAATAGVLRVEAARSCEDFLLKLIGEVGSSGTLEKDMLPPFSQDIKNVICMKKSTLPETLLELLKEVDPEITSMVSPSRLEQNGTNQHDNDQSLGSSHDHVNVEKPRSPTDNGELQQLTSENLVDETESRNLGEDPITQTFVLHQPCTSDSKSDDHPQEHDARAVDLGAKSPEMSPTADEDVLHGPLHASADATLQGCITEPLSKKDTEVHAAMVPPESPREQSPNSPSHYIDGERLHDDGSSDQSLKKPSHEGLGTHASVAPSFDRSSDALPTNASEPGHLPEFVAPEDSTMISPPHSSRTDLNALQHESGEKVNQILDDVSASIQPAEKDHVHVELTLQASVRCKEATQGGQSEINHLPGNDTEHATLLEEQNGDKSDTENRGVDKVNQALHDDASISENKKFHVGLNVQAAPSSQNCNLILHDRISEANYSCEQNTGKRTDVQKNGCSSSAPNSAQGVNGTSTTNTSDKANLGDTSAGMPRVSSPYDSLHGIAATSLLSMANKMPSWPMDQDISDSLEGFSQQDLCIKCGKAGELLKCSGCLLAAHDRCFGSSVTFQEADLFYCPVCFYRKATEAYEKAKKTYCEARKNLATFLGTTQAVRQRDEQLTGVLPRAPNGEGQSDVCDSSKRKNTHQHKAINLAHRDEEPDQQRKKQKVYATGNGYPEEMVTGKASPVENPNNVTIKNNKLGDAERQQQGENKKVVNGNSSHGTRSSSQKRCDPPANQEVEAEKEDGPAKSHQSNDSDEIEATSSNDSGKRSSPPWCKMRHSKSGLREKETVASSNSRKTTAQQDQHLSSPSRKRNYAPQKRYSNPVAPTGRRSKLCWTEEEETTLKEAMAKFIPKDDSPIPWVQILEYGRDVFHRTRLPSDLRVKWRNIMKKGGF</sequence>
<keyword evidence="1" id="KW-0479">Metal-binding</keyword>
<evidence type="ECO:0000259" key="4">
    <source>
        <dbReference type="PROSITE" id="PS50090"/>
    </source>
</evidence>
<feature type="region of interest" description="Disordered" evidence="3">
    <location>
        <begin position="516"/>
        <end position="557"/>
    </location>
</feature>
<feature type="region of interest" description="Disordered" evidence="3">
    <location>
        <begin position="282"/>
        <end position="379"/>
    </location>
</feature>
<feature type="compositionally biased region" description="Polar residues" evidence="3">
    <location>
        <begin position="151"/>
        <end position="171"/>
    </location>
</feature>